<dbReference type="InterPro" id="IPR013783">
    <property type="entry name" value="Ig-like_fold"/>
</dbReference>
<sequence length="719" mass="76569">MKKLPLLVVTPATPNLNAYVQGNNAVAVTKQDNLILESSQTYAFRIFALNSRGISDSVSVFEAQTSASSVVPSPPTGVALGEFHGPTWLSINYWAPFYSGGAKVTMYRIEWDSSPNFDSSSSDYGVASIQETYEIQQVTTSYRSAGAGGTFTLSWGGGKTSALPFDCSEAEMIDALAIITDTVNVAVDPVMVTRNKLALGYTWKITFLHNWGDLAPLVADGRQLTGDSPRIRVDELIHGFSDLATGDFTHEVQDVYTDGVYPITGSFTLTFNGKNTGAIWVSASALEMQAALQATTTSYSIKVTKTVRNAALNTAVWSVTFAYLRGEEMVGAGNIFTMTVASSQLTGTNAIVHVANRVTGSDPFRFTITGLRPGIRYYAHVMAYNADGFGSANSPLASAVTCSQPPAPKSVTSSVVDGTTLQVDWSASTVSELCSVDKYKVEWYRTEGTQEQQTITTSAGKGIPEVQRLVNFADSQTLNGYFKLAFGGEVTENIRWDAAAIGLNSVKERLERLSTVGSVDVSKAESTRVTGGLLVTATSTTVTVHGSSTSTIGGANLAQGDVIWIAGNKRTISAPVSVTDTTLTIDTALEITVPVPVFKSAYGYEWKITFLAGHVGPQDLIQVYPSDSWTGNNPGIVVNSVQKGLQPISGTFIVAFASGGLSDSTPPLPHNISAVDMQTALESLVTIGAVNVTRSANGYGYNWVVTFVSEFKNDISLLS</sequence>
<gene>
    <name evidence="2" type="ORF">L916_01190</name>
</gene>
<dbReference type="InterPro" id="IPR050964">
    <property type="entry name" value="Striated_Muscle_Regulatory"/>
</dbReference>
<organism evidence="2 3">
    <name type="scientific">Phytophthora nicotianae</name>
    <name type="common">Potato buckeye rot agent</name>
    <name type="synonym">Phytophthora parasitica</name>
    <dbReference type="NCBI Taxonomy" id="4792"/>
    <lineage>
        <taxon>Eukaryota</taxon>
        <taxon>Sar</taxon>
        <taxon>Stramenopiles</taxon>
        <taxon>Oomycota</taxon>
        <taxon>Peronosporomycetes</taxon>
        <taxon>Peronosporales</taxon>
        <taxon>Peronosporaceae</taxon>
        <taxon>Phytophthora</taxon>
    </lineage>
</organism>
<dbReference type="EMBL" id="KI670627">
    <property type="protein sequence ID" value="ETL49303.1"/>
    <property type="molecule type" value="Genomic_DNA"/>
</dbReference>
<proteinExistence type="predicted"/>
<reference evidence="2 3" key="1">
    <citation type="submission" date="2013-11" db="EMBL/GenBank/DDBJ databases">
        <title>The Genome Sequence of Phytophthora parasitica CJ05E6.</title>
        <authorList>
            <consortium name="The Broad Institute Genomics Platform"/>
            <person name="Russ C."/>
            <person name="Tyler B."/>
            <person name="Panabieres F."/>
            <person name="Shan W."/>
            <person name="Tripathy S."/>
            <person name="Grunwald N."/>
            <person name="Machado M."/>
            <person name="Johnson C.S."/>
            <person name="Arredondo F."/>
            <person name="Hong C."/>
            <person name="Coffey M."/>
            <person name="Young S.K."/>
            <person name="Zeng Q."/>
            <person name="Gargeya S."/>
            <person name="Fitzgerald M."/>
            <person name="Abouelleil A."/>
            <person name="Alvarado L."/>
            <person name="Chapman S.B."/>
            <person name="Gainer-Dewar J."/>
            <person name="Goldberg J."/>
            <person name="Griggs A."/>
            <person name="Gujja S."/>
            <person name="Hansen M."/>
            <person name="Howarth C."/>
            <person name="Imamovic A."/>
            <person name="Ireland A."/>
            <person name="Larimer J."/>
            <person name="McCowan C."/>
            <person name="Murphy C."/>
            <person name="Pearson M."/>
            <person name="Poon T.W."/>
            <person name="Priest M."/>
            <person name="Roberts A."/>
            <person name="Saif S."/>
            <person name="Shea T."/>
            <person name="Sykes S."/>
            <person name="Wortman J."/>
            <person name="Nusbaum C."/>
            <person name="Birren B."/>
        </authorList>
    </citation>
    <scope>NUCLEOTIDE SEQUENCE [LARGE SCALE GENOMIC DNA]</scope>
    <source>
        <strain evidence="2 3">CJ05E6</strain>
    </source>
</reference>
<evidence type="ECO:0000256" key="1">
    <source>
        <dbReference type="ARBA" id="ARBA00022737"/>
    </source>
</evidence>
<keyword evidence="1" id="KW-0677">Repeat</keyword>
<dbReference type="SUPFAM" id="SSF49265">
    <property type="entry name" value="Fibronectin type III"/>
    <property type="match status" value="1"/>
</dbReference>
<dbReference type="PANTHER" id="PTHR13817">
    <property type="entry name" value="TITIN"/>
    <property type="match status" value="1"/>
</dbReference>
<dbReference type="InterPro" id="IPR036116">
    <property type="entry name" value="FN3_sf"/>
</dbReference>
<dbReference type="Gene3D" id="2.60.40.10">
    <property type="entry name" value="Immunoglobulins"/>
    <property type="match status" value="1"/>
</dbReference>
<protein>
    <recommendedName>
        <fullName evidence="4">Fibronectin type-III domain-containing protein</fullName>
    </recommendedName>
</protein>
<evidence type="ECO:0000313" key="2">
    <source>
        <dbReference type="EMBL" id="ETL49303.1"/>
    </source>
</evidence>
<evidence type="ECO:0008006" key="4">
    <source>
        <dbReference type="Google" id="ProtNLM"/>
    </source>
</evidence>
<name>W2JUI4_PHYNI</name>
<dbReference type="Proteomes" id="UP000053864">
    <property type="component" value="Unassembled WGS sequence"/>
</dbReference>
<accession>W2JUI4</accession>
<dbReference type="PANTHER" id="PTHR13817:SF73">
    <property type="entry name" value="FIBRONECTIN TYPE-III DOMAIN-CONTAINING PROTEIN"/>
    <property type="match status" value="1"/>
</dbReference>
<feature type="non-terminal residue" evidence="2">
    <location>
        <position position="719"/>
    </location>
</feature>
<dbReference type="VEuPathDB" id="FungiDB:PPTG_01092"/>
<dbReference type="AlphaFoldDB" id="W2JUI4"/>
<evidence type="ECO:0000313" key="3">
    <source>
        <dbReference type="Proteomes" id="UP000053864"/>
    </source>
</evidence>